<proteinExistence type="predicted"/>
<keyword evidence="1" id="KW-1133">Transmembrane helix</keyword>
<reference evidence="2 3" key="1">
    <citation type="submission" date="2024-01" db="EMBL/GenBank/DDBJ databases">
        <title>Genome insights into Plantactinospora veratri sp. nov.</title>
        <authorList>
            <person name="Wang L."/>
        </authorList>
    </citation>
    <scope>NUCLEOTIDE SEQUENCE [LARGE SCALE GENOMIC DNA]</scope>
    <source>
        <strain evidence="2 3">NEAU-FHS4</strain>
    </source>
</reference>
<keyword evidence="1" id="KW-0812">Transmembrane</keyword>
<keyword evidence="1" id="KW-0472">Membrane</keyword>
<sequence length="192" mass="21027">MKAFEITATLLGALAWPIVALIVIFFLRTPLRDIATNLSDRRPLKRAKLGPVEVEWDSLDEARTQAATEDATKPDSGPKVKLEELADAFELAESHPTAAVMLAGQRVEAAVAKALKSNDITPTSYSMYHMSRAMRMNGLLSDSSVKVLNSLRELRNQVMHAHDTEEAGVTPARAADYVATAAHFIETLKRLS</sequence>
<dbReference type="EMBL" id="JAZGQL010000026">
    <property type="protein sequence ID" value="MEE6310486.1"/>
    <property type="molecule type" value="Genomic_DNA"/>
</dbReference>
<evidence type="ECO:0008006" key="4">
    <source>
        <dbReference type="Google" id="ProtNLM"/>
    </source>
</evidence>
<comment type="caution">
    <text evidence="2">The sequence shown here is derived from an EMBL/GenBank/DDBJ whole genome shotgun (WGS) entry which is preliminary data.</text>
</comment>
<accession>A0ABU7SKJ5</accession>
<dbReference type="RefSeq" id="WP_331210702.1">
    <property type="nucleotide sequence ID" value="NZ_JAZGQL010000026.1"/>
</dbReference>
<gene>
    <name evidence="2" type="ORF">V1634_26970</name>
</gene>
<name>A0ABU7SKJ5_9ACTN</name>
<feature type="transmembrane region" description="Helical" evidence="1">
    <location>
        <begin position="6"/>
        <end position="27"/>
    </location>
</feature>
<evidence type="ECO:0000313" key="2">
    <source>
        <dbReference type="EMBL" id="MEE6310486.1"/>
    </source>
</evidence>
<evidence type="ECO:0000256" key="1">
    <source>
        <dbReference type="SAM" id="Phobius"/>
    </source>
</evidence>
<protein>
    <recommendedName>
        <fullName evidence="4">DUF4145 domain-containing protein</fullName>
    </recommendedName>
</protein>
<keyword evidence="3" id="KW-1185">Reference proteome</keyword>
<organism evidence="2 3">
    <name type="scientific">Plantactinospora veratri</name>
    <dbReference type="NCBI Taxonomy" id="1436122"/>
    <lineage>
        <taxon>Bacteria</taxon>
        <taxon>Bacillati</taxon>
        <taxon>Actinomycetota</taxon>
        <taxon>Actinomycetes</taxon>
        <taxon>Micromonosporales</taxon>
        <taxon>Micromonosporaceae</taxon>
        <taxon>Plantactinospora</taxon>
    </lineage>
</organism>
<dbReference type="Proteomes" id="UP001339911">
    <property type="component" value="Unassembled WGS sequence"/>
</dbReference>
<evidence type="ECO:0000313" key="3">
    <source>
        <dbReference type="Proteomes" id="UP001339911"/>
    </source>
</evidence>